<comment type="caution">
    <text evidence="13">The sequence shown here is derived from an EMBL/GenBank/DDBJ whole genome shotgun (WGS) entry which is preliminary data.</text>
</comment>
<evidence type="ECO:0000256" key="4">
    <source>
        <dbReference type="ARBA" id="ARBA00022723"/>
    </source>
</evidence>
<dbReference type="STRING" id="378794.GCA_001570625_01932"/>
<dbReference type="EC" id="3.6.5.-" evidence="9"/>
<dbReference type="InterPro" id="IPR015349">
    <property type="entry name" value="OCT_dom"/>
</dbReference>
<evidence type="ECO:0000313" key="13">
    <source>
        <dbReference type="EMBL" id="HBK52460.1"/>
    </source>
</evidence>
<keyword evidence="4 9" id="KW-0479">Metal-binding</keyword>
<evidence type="ECO:0000256" key="7">
    <source>
        <dbReference type="ARBA" id="ARBA00022842"/>
    </source>
</evidence>
<dbReference type="SUPFAM" id="SSF82051">
    <property type="entry name" value="Obg GTP-binding protein N-terminal domain"/>
    <property type="match status" value="1"/>
</dbReference>
<dbReference type="PROSITE" id="PS51710">
    <property type="entry name" value="G_OBG"/>
    <property type="match status" value="1"/>
</dbReference>
<keyword evidence="3 9" id="KW-0963">Cytoplasm</keyword>
<dbReference type="GO" id="GO:0042254">
    <property type="term" value="P:ribosome biogenesis"/>
    <property type="evidence" value="ECO:0007669"/>
    <property type="project" value="UniProtKB-UniRule"/>
</dbReference>
<dbReference type="NCBIfam" id="TIGR03595">
    <property type="entry name" value="Obg_CgtA_exten"/>
    <property type="match status" value="1"/>
</dbReference>
<evidence type="ECO:0000256" key="2">
    <source>
        <dbReference type="ARBA" id="ARBA00007699"/>
    </source>
</evidence>
<feature type="domain" description="OBG-type G" evidence="10">
    <location>
        <begin position="159"/>
        <end position="327"/>
    </location>
</feature>
<dbReference type="PROSITE" id="PS00905">
    <property type="entry name" value="GTP1_OBG"/>
    <property type="match status" value="1"/>
</dbReference>
<dbReference type="Gene3D" id="3.40.50.300">
    <property type="entry name" value="P-loop containing nucleotide triphosphate hydrolases"/>
    <property type="match status" value="1"/>
</dbReference>
<comment type="subcellular location">
    <subcellularLocation>
        <location evidence="9">Cytoplasm</location>
    </subcellularLocation>
</comment>
<proteinExistence type="inferred from homology"/>
<dbReference type="InterPro" id="IPR006169">
    <property type="entry name" value="GTP1_OBG_dom"/>
</dbReference>
<dbReference type="PROSITE" id="PS51883">
    <property type="entry name" value="OBG"/>
    <property type="match status" value="1"/>
</dbReference>
<evidence type="ECO:0000259" key="11">
    <source>
        <dbReference type="PROSITE" id="PS51881"/>
    </source>
</evidence>
<dbReference type="EMBL" id="DNZF01000020">
    <property type="protein sequence ID" value="HBK52460.1"/>
    <property type="molecule type" value="Genomic_DNA"/>
</dbReference>
<feature type="domain" description="OCT" evidence="11">
    <location>
        <begin position="342"/>
        <end position="419"/>
    </location>
</feature>
<evidence type="ECO:0000313" key="14">
    <source>
        <dbReference type="Proteomes" id="UP000263273"/>
    </source>
</evidence>
<feature type="domain" description="Obg" evidence="12">
    <location>
        <begin position="1"/>
        <end position="158"/>
    </location>
</feature>
<reference evidence="13 14" key="1">
    <citation type="journal article" date="2018" name="Nat. Biotechnol.">
        <title>A standardized bacterial taxonomy based on genome phylogeny substantially revises the tree of life.</title>
        <authorList>
            <person name="Parks D.H."/>
            <person name="Chuvochina M."/>
            <person name="Waite D.W."/>
            <person name="Rinke C."/>
            <person name="Skarshewski A."/>
            <person name="Chaumeil P.A."/>
            <person name="Hugenholtz P."/>
        </authorList>
    </citation>
    <scope>NUCLEOTIDE SEQUENCE [LARGE SCALE GENOMIC DNA]</scope>
    <source>
        <strain evidence="13">UBA10948</strain>
    </source>
</reference>
<dbReference type="InterPro" id="IPR036346">
    <property type="entry name" value="GTP-bd_prot_GTP1/OBG_C_sf"/>
</dbReference>
<feature type="binding site" evidence="9">
    <location>
        <position position="172"/>
    </location>
    <ligand>
        <name>Mg(2+)</name>
        <dbReference type="ChEBI" id="CHEBI:18420"/>
    </ligand>
</feature>
<dbReference type="Gene3D" id="3.30.300.350">
    <property type="entry name" value="GTP-binding protein OBG, C-terminal domain"/>
    <property type="match status" value="1"/>
</dbReference>
<dbReference type="PROSITE" id="PS51881">
    <property type="entry name" value="OCT"/>
    <property type="match status" value="1"/>
</dbReference>
<keyword evidence="8 9" id="KW-0342">GTP-binding</keyword>
<evidence type="ECO:0000259" key="12">
    <source>
        <dbReference type="PROSITE" id="PS51883"/>
    </source>
</evidence>
<dbReference type="InterPro" id="IPR006074">
    <property type="entry name" value="GTP1-OBG_CS"/>
</dbReference>
<comment type="subunit">
    <text evidence="9">Monomer.</text>
</comment>
<dbReference type="FunFam" id="2.70.210.12:FF:000001">
    <property type="entry name" value="GTPase Obg"/>
    <property type="match status" value="1"/>
</dbReference>
<evidence type="ECO:0000256" key="3">
    <source>
        <dbReference type="ARBA" id="ARBA00022490"/>
    </source>
</evidence>
<evidence type="ECO:0000256" key="6">
    <source>
        <dbReference type="ARBA" id="ARBA00022801"/>
    </source>
</evidence>
<dbReference type="InterPro" id="IPR027417">
    <property type="entry name" value="P-loop_NTPase"/>
</dbReference>
<dbReference type="PRINTS" id="PR00326">
    <property type="entry name" value="GTP1OBG"/>
</dbReference>
<name>A0A354YT10_9FIRM</name>
<dbReference type="PANTHER" id="PTHR11702">
    <property type="entry name" value="DEVELOPMENTALLY REGULATED GTP-BINDING PROTEIN-RELATED"/>
    <property type="match status" value="1"/>
</dbReference>
<dbReference type="Pfam" id="PF01926">
    <property type="entry name" value="MMR_HSR1"/>
    <property type="match status" value="1"/>
</dbReference>
<keyword evidence="7 9" id="KW-0460">Magnesium</keyword>
<dbReference type="GO" id="GO:0005525">
    <property type="term" value="F:GTP binding"/>
    <property type="evidence" value="ECO:0007669"/>
    <property type="project" value="UniProtKB-UniRule"/>
</dbReference>
<dbReference type="AlphaFoldDB" id="A0A354YT10"/>
<evidence type="ECO:0000259" key="10">
    <source>
        <dbReference type="PROSITE" id="PS51710"/>
    </source>
</evidence>
<evidence type="ECO:0000256" key="9">
    <source>
        <dbReference type="HAMAP-Rule" id="MF_01454"/>
    </source>
</evidence>
<dbReference type="Pfam" id="PF09269">
    <property type="entry name" value="DUF1967"/>
    <property type="match status" value="1"/>
</dbReference>
<feature type="binding site" evidence="9">
    <location>
        <begin position="165"/>
        <end position="172"/>
    </location>
    <ligand>
        <name>GTP</name>
        <dbReference type="ChEBI" id="CHEBI:37565"/>
    </ligand>
</feature>
<evidence type="ECO:0000256" key="1">
    <source>
        <dbReference type="ARBA" id="ARBA00001946"/>
    </source>
</evidence>
<dbReference type="InterPro" id="IPR014100">
    <property type="entry name" value="GTP-bd_Obg/CgtA"/>
</dbReference>
<evidence type="ECO:0000256" key="8">
    <source>
        <dbReference type="ARBA" id="ARBA00023134"/>
    </source>
</evidence>
<dbReference type="InterPro" id="IPR036726">
    <property type="entry name" value="GTP1_OBG_dom_sf"/>
</dbReference>
<feature type="binding site" evidence="9">
    <location>
        <begin position="190"/>
        <end position="194"/>
    </location>
    <ligand>
        <name>GTP</name>
        <dbReference type="ChEBI" id="CHEBI:37565"/>
    </ligand>
</feature>
<feature type="binding site" evidence="9">
    <location>
        <begin position="282"/>
        <end position="285"/>
    </location>
    <ligand>
        <name>GTP</name>
        <dbReference type="ChEBI" id="CHEBI:37565"/>
    </ligand>
</feature>
<dbReference type="InterPro" id="IPR006073">
    <property type="entry name" value="GTP-bd"/>
</dbReference>
<evidence type="ECO:0000256" key="5">
    <source>
        <dbReference type="ARBA" id="ARBA00022741"/>
    </source>
</evidence>
<dbReference type="InterPro" id="IPR031167">
    <property type="entry name" value="G_OBG"/>
</dbReference>
<dbReference type="Pfam" id="PF01018">
    <property type="entry name" value="GTP1_OBG"/>
    <property type="match status" value="1"/>
</dbReference>
<organism evidence="13 14">
    <name type="scientific">Syntrophomonas wolfei</name>
    <dbReference type="NCBI Taxonomy" id="863"/>
    <lineage>
        <taxon>Bacteria</taxon>
        <taxon>Bacillati</taxon>
        <taxon>Bacillota</taxon>
        <taxon>Clostridia</taxon>
        <taxon>Eubacteriales</taxon>
        <taxon>Syntrophomonadaceae</taxon>
        <taxon>Syntrophomonas</taxon>
    </lineage>
</organism>
<dbReference type="NCBIfam" id="TIGR02729">
    <property type="entry name" value="Obg_CgtA"/>
    <property type="match status" value="1"/>
</dbReference>
<comment type="function">
    <text evidence="9">An essential GTPase which binds GTP, GDP and possibly (p)ppGpp with moderate affinity, with high nucleotide exchange rates and a fairly low GTP hydrolysis rate. Plays a role in control of the cell cycle, stress response, ribosome biogenesis and in those bacteria that undergo differentiation, in morphogenesis control.</text>
</comment>
<keyword evidence="6 9" id="KW-0378">Hydrolase</keyword>
<accession>A0A354YT10</accession>
<dbReference type="NCBIfam" id="NF008954">
    <property type="entry name" value="PRK12296.1"/>
    <property type="match status" value="1"/>
</dbReference>
<dbReference type="SUPFAM" id="SSF52540">
    <property type="entry name" value="P-loop containing nucleoside triphosphate hydrolases"/>
    <property type="match status" value="1"/>
</dbReference>
<gene>
    <name evidence="9" type="primary">obg</name>
    <name evidence="13" type="ORF">DDZ44_00790</name>
</gene>
<dbReference type="InterPro" id="IPR045086">
    <property type="entry name" value="OBG_GTPase"/>
</dbReference>
<dbReference type="HAMAP" id="MF_01454">
    <property type="entry name" value="GTPase_Obg"/>
    <property type="match status" value="1"/>
</dbReference>
<dbReference type="PANTHER" id="PTHR11702:SF31">
    <property type="entry name" value="MITOCHONDRIAL RIBOSOME-ASSOCIATED GTPASE 2"/>
    <property type="match status" value="1"/>
</dbReference>
<dbReference type="CDD" id="cd01898">
    <property type="entry name" value="Obg"/>
    <property type="match status" value="1"/>
</dbReference>
<dbReference type="Gene3D" id="2.70.210.12">
    <property type="entry name" value="GTP1/OBG domain"/>
    <property type="match status" value="1"/>
</dbReference>
<dbReference type="Proteomes" id="UP000263273">
    <property type="component" value="Unassembled WGS sequence"/>
</dbReference>
<dbReference type="GO" id="GO:0005737">
    <property type="term" value="C:cytoplasm"/>
    <property type="evidence" value="ECO:0007669"/>
    <property type="project" value="UniProtKB-SubCell"/>
</dbReference>
<feature type="binding site" evidence="9">
    <location>
        <position position="192"/>
    </location>
    <ligand>
        <name>Mg(2+)</name>
        <dbReference type="ChEBI" id="CHEBI:18420"/>
    </ligand>
</feature>
<dbReference type="NCBIfam" id="NF008956">
    <property type="entry name" value="PRK12299.1"/>
    <property type="match status" value="1"/>
</dbReference>
<dbReference type="GO" id="GO:0003924">
    <property type="term" value="F:GTPase activity"/>
    <property type="evidence" value="ECO:0007669"/>
    <property type="project" value="UniProtKB-UniRule"/>
</dbReference>
<feature type="binding site" evidence="9">
    <location>
        <begin position="308"/>
        <end position="310"/>
    </location>
    <ligand>
        <name>GTP</name>
        <dbReference type="ChEBI" id="CHEBI:37565"/>
    </ligand>
</feature>
<dbReference type="RefSeq" id="WP_276618974.1">
    <property type="nucleotide sequence ID" value="NZ_DCDX01000082.1"/>
</dbReference>
<comment type="similarity">
    <text evidence="2 9">Belongs to the TRAFAC class OBG-HflX-like GTPase superfamily. OBG GTPase family.</text>
</comment>
<comment type="cofactor">
    <cofactor evidence="1 9">
        <name>Mg(2+)</name>
        <dbReference type="ChEBI" id="CHEBI:18420"/>
    </cofactor>
</comment>
<keyword evidence="5 9" id="KW-0547">Nucleotide-binding</keyword>
<sequence>MFVDQARIFVKGGDGGNGIVAFRREKYVPMGGPSGGDGGRGANVILMADEGLKTLMDFKYRRHFKAERGVHGQGKNMHGAWGHDLRVKVPVGTVIKDDESGEVLADLLLHGQEAVVARGGRGGRGNARFSSAINKAPSFSENGEPGEEKWIRLELKLLADVGLVGFPNAGKSTLISRVSAARPKIADYPFTTLVPNLGVVMTRERDTFVLADIPGLIEGAHQGLGLGHEFLRHIERTRVILFILDAAQTEGRDVVEDYRILYRELELHNPDLLKRPQLIVANKMDIPDARGNARRLESELGKTVYCISAVTGQGVEELMEKTYALLQAALQDIPRGEEPVVRRFEEELPFQIDKVEGVFEVSGPRIEKLVVMTNFNSDEGLQRFQRTVIKMGLEEALKEQGIKEGDSVRIKDFEFEFTE</sequence>
<dbReference type="GO" id="GO:0000287">
    <property type="term" value="F:magnesium ion binding"/>
    <property type="evidence" value="ECO:0007669"/>
    <property type="project" value="InterPro"/>
</dbReference>
<dbReference type="NCBIfam" id="NF008955">
    <property type="entry name" value="PRK12297.1"/>
    <property type="match status" value="1"/>
</dbReference>
<protein>
    <recommendedName>
        <fullName evidence="9">GTPase Obg</fullName>
        <ecNumber evidence="9">3.6.5.-</ecNumber>
    </recommendedName>
    <alternativeName>
        <fullName evidence="9">GTP-binding protein Obg</fullName>
    </alternativeName>
</protein>
<feature type="binding site" evidence="9">
    <location>
        <begin position="212"/>
        <end position="215"/>
    </location>
    <ligand>
        <name>GTP</name>
        <dbReference type="ChEBI" id="CHEBI:37565"/>
    </ligand>
</feature>
<dbReference type="SUPFAM" id="SSF102741">
    <property type="entry name" value="Obg GTP-binding protein C-terminal domain"/>
    <property type="match status" value="1"/>
</dbReference>